<organism evidence="2 3">
    <name type="scientific">Arthrobacter alpinus</name>
    <dbReference type="NCBI Taxonomy" id="656366"/>
    <lineage>
        <taxon>Bacteria</taxon>
        <taxon>Bacillati</taxon>
        <taxon>Actinomycetota</taxon>
        <taxon>Actinomycetes</taxon>
        <taxon>Micrococcales</taxon>
        <taxon>Micrococcaceae</taxon>
        <taxon>Arthrobacter</taxon>
    </lineage>
</organism>
<dbReference type="InterPro" id="IPR045155">
    <property type="entry name" value="Beta-lactam_cat"/>
</dbReference>
<protein>
    <submittedName>
        <fullName evidence="2">Beta-lactamase class A</fullName>
    </submittedName>
</protein>
<accession>A0A1H5KXE6</accession>
<dbReference type="SUPFAM" id="SSF56601">
    <property type="entry name" value="beta-lactamase/transpeptidase-like"/>
    <property type="match status" value="1"/>
</dbReference>
<dbReference type="EMBL" id="FNTV01000001">
    <property type="protein sequence ID" value="SEE69529.1"/>
    <property type="molecule type" value="Genomic_DNA"/>
</dbReference>
<dbReference type="InterPro" id="IPR000871">
    <property type="entry name" value="Beta-lactam_class-A"/>
</dbReference>
<dbReference type="Proteomes" id="UP000182725">
    <property type="component" value="Unassembled WGS sequence"/>
</dbReference>
<dbReference type="InterPro" id="IPR012338">
    <property type="entry name" value="Beta-lactam/transpept-like"/>
</dbReference>
<dbReference type="PANTHER" id="PTHR35333">
    <property type="entry name" value="BETA-LACTAMASE"/>
    <property type="match status" value="1"/>
</dbReference>
<reference evidence="2 3" key="1">
    <citation type="submission" date="2016-10" db="EMBL/GenBank/DDBJ databases">
        <authorList>
            <person name="de Groot N.N."/>
        </authorList>
    </citation>
    <scope>NUCLEOTIDE SEQUENCE [LARGE SCALE GENOMIC DNA]</scope>
    <source>
        <strain evidence="2 3">DSM 22274</strain>
    </source>
</reference>
<feature type="domain" description="Beta-lactamase class A catalytic" evidence="1">
    <location>
        <begin position="16"/>
        <end position="236"/>
    </location>
</feature>
<dbReference type="GO" id="GO:0030655">
    <property type="term" value="P:beta-lactam antibiotic catabolic process"/>
    <property type="evidence" value="ECO:0007669"/>
    <property type="project" value="InterPro"/>
</dbReference>
<proteinExistence type="predicted"/>
<dbReference type="PANTHER" id="PTHR35333:SF3">
    <property type="entry name" value="BETA-LACTAMASE-TYPE TRANSPEPTIDASE FOLD CONTAINING PROTEIN"/>
    <property type="match status" value="1"/>
</dbReference>
<dbReference type="GO" id="GO:0046677">
    <property type="term" value="P:response to antibiotic"/>
    <property type="evidence" value="ECO:0007669"/>
    <property type="project" value="InterPro"/>
</dbReference>
<dbReference type="RefSeq" id="WP_074711647.1">
    <property type="nucleotide sequence ID" value="NZ_FNTV01000001.1"/>
</dbReference>
<name>A0A1H5KXE6_9MICC</name>
<evidence type="ECO:0000259" key="1">
    <source>
        <dbReference type="Pfam" id="PF13354"/>
    </source>
</evidence>
<dbReference type="AlphaFoldDB" id="A0A1H5KXE6"/>
<dbReference type="Pfam" id="PF13354">
    <property type="entry name" value="Beta-lactamase2"/>
    <property type="match status" value="1"/>
</dbReference>
<evidence type="ECO:0000313" key="3">
    <source>
        <dbReference type="Proteomes" id="UP000182725"/>
    </source>
</evidence>
<sequence>MSLTSDYSDGVPTVSFHLTDMSGVVLAERNADVTFYSASTIKLGVLVAAMQAVERGELSLDQPVISTHTFPSGVGTGTPFSFAPDDYDEGLPPEGSPTTLHTVLERMIIVSSNEATNLAIELVGFAAINASLAACGATNSFMDRLYGDMDALAAGLTHQVTARDLVKIMHTVLSGRAAGPELTAVMMGWLRAQEYPVIGLEAQALVPECDWGSKSGWVTGIRHDVAFVAPASDAPAAGVAPSEGYILAVCTRGYAEDDATEVVRSLAAMAHTIVTAQLN</sequence>
<evidence type="ECO:0000313" key="2">
    <source>
        <dbReference type="EMBL" id="SEE69529.1"/>
    </source>
</evidence>
<dbReference type="Gene3D" id="3.40.710.10">
    <property type="entry name" value="DD-peptidase/beta-lactamase superfamily"/>
    <property type="match status" value="1"/>
</dbReference>
<dbReference type="GO" id="GO:0008800">
    <property type="term" value="F:beta-lactamase activity"/>
    <property type="evidence" value="ECO:0007669"/>
    <property type="project" value="InterPro"/>
</dbReference>
<gene>
    <name evidence="2" type="ORF">SAMN04489740_2214</name>
</gene>